<dbReference type="Proteomes" id="UP000626844">
    <property type="component" value="Unassembled WGS sequence"/>
</dbReference>
<gene>
    <name evidence="3" type="ORF">IC621_15650</name>
</gene>
<dbReference type="AlphaFoldDB" id="A0A926NHZ6"/>
<comment type="caution">
    <text evidence="3">The sequence shown here is derived from an EMBL/GenBank/DDBJ whole genome shotgun (WGS) entry which is preliminary data.</text>
</comment>
<keyword evidence="1" id="KW-0812">Transmembrane</keyword>
<sequence>MGNKIYVMIGALIFFAIAGIWIFSDVYQTARAGKTANYDNIRQVALDKAEFSSVEKIDSFYGKEEYYIVHGKKNGENVVAWVPEDTKKKIVVKKQSSGVSSEEVLSKLKQERNPKKIVNIQLGISEKDGLLWEVKYIDTKDRLTYYYVTFEDGTFIKRFSITN</sequence>
<dbReference type="InterPro" id="IPR046350">
    <property type="entry name" value="Cystatin_sf"/>
</dbReference>
<dbReference type="RefSeq" id="WP_191159262.1">
    <property type="nucleotide sequence ID" value="NZ_JACXAI010000020.1"/>
</dbReference>
<evidence type="ECO:0000256" key="1">
    <source>
        <dbReference type="SAM" id="Phobius"/>
    </source>
</evidence>
<keyword evidence="1" id="KW-0472">Membrane</keyword>
<dbReference type="SUPFAM" id="SSF54403">
    <property type="entry name" value="Cystatin/monellin"/>
    <property type="match status" value="2"/>
</dbReference>
<feature type="transmembrane region" description="Helical" evidence="1">
    <location>
        <begin position="6"/>
        <end position="24"/>
    </location>
</feature>
<evidence type="ECO:0000313" key="3">
    <source>
        <dbReference type="EMBL" id="MBD1381671.1"/>
    </source>
</evidence>
<evidence type="ECO:0000259" key="2">
    <source>
        <dbReference type="Pfam" id="PF17881"/>
    </source>
</evidence>
<dbReference type="EMBL" id="JACXAI010000020">
    <property type="protein sequence ID" value="MBD1381671.1"/>
    <property type="molecule type" value="Genomic_DNA"/>
</dbReference>
<protein>
    <submittedName>
        <fullName evidence="3">DUF5590 domain-containing protein</fullName>
    </submittedName>
</protein>
<accession>A0A926NHZ6</accession>
<proteinExistence type="predicted"/>
<dbReference type="InterPro" id="IPR041401">
    <property type="entry name" value="TseB-like_dom"/>
</dbReference>
<feature type="domain" description="Cell wall elongation regulator TseB-like" evidence="2">
    <location>
        <begin position="43"/>
        <end position="83"/>
    </location>
</feature>
<dbReference type="Pfam" id="PF17881">
    <property type="entry name" value="TseB"/>
    <property type="match status" value="1"/>
</dbReference>
<name>A0A926NHZ6_9BACI</name>
<organism evidence="3 4">
    <name type="scientific">Metabacillus arenae</name>
    <dbReference type="NCBI Taxonomy" id="2771434"/>
    <lineage>
        <taxon>Bacteria</taxon>
        <taxon>Bacillati</taxon>
        <taxon>Bacillota</taxon>
        <taxon>Bacilli</taxon>
        <taxon>Bacillales</taxon>
        <taxon>Bacillaceae</taxon>
        <taxon>Metabacillus</taxon>
    </lineage>
</organism>
<reference evidence="3" key="1">
    <citation type="submission" date="2020-09" db="EMBL/GenBank/DDBJ databases">
        <title>A novel bacterium of genus Bacillus, isolated from South China Sea.</title>
        <authorList>
            <person name="Huang H."/>
            <person name="Mo K."/>
            <person name="Hu Y."/>
        </authorList>
    </citation>
    <scope>NUCLEOTIDE SEQUENCE</scope>
    <source>
        <strain evidence="3">IB182487</strain>
    </source>
</reference>
<dbReference type="Gene3D" id="3.10.450.40">
    <property type="match status" value="2"/>
</dbReference>
<keyword evidence="4" id="KW-1185">Reference proteome</keyword>
<keyword evidence="1" id="KW-1133">Transmembrane helix</keyword>
<evidence type="ECO:0000313" key="4">
    <source>
        <dbReference type="Proteomes" id="UP000626844"/>
    </source>
</evidence>